<dbReference type="SMART" id="SM00530">
    <property type="entry name" value="HTH_XRE"/>
    <property type="match status" value="1"/>
</dbReference>
<dbReference type="SUPFAM" id="SSF47413">
    <property type="entry name" value="lambda repressor-like DNA-binding domains"/>
    <property type="match status" value="1"/>
</dbReference>
<accession>A0A9D2VX45</accession>
<dbReference type="GO" id="GO:0003700">
    <property type="term" value="F:DNA-binding transcription factor activity"/>
    <property type="evidence" value="ECO:0007669"/>
    <property type="project" value="TreeGrafter"/>
</dbReference>
<dbReference type="PROSITE" id="PS50943">
    <property type="entry name" value="HTH_CROC1"/>
    <property type="match status" value="1"/>
</dbReference>
<evidence type="ECO:0000313" key="3">
    <source>
        <dbReference type="EMBL" id="HJH49499.1"/>
    </source>
</evidence>
<name>A0A9D2VX45_9FIRM</name>
<evidence type="ECO:0000259" key="2">
    <source>
        <dbReference type="PROSITE" id="PS50943"/>
    </source>
</evidence>
<protein>
    <submittedName>
        <fullName evidence="3">Helix-turn-helix domain-containing protein</fullName>
    </submittedName>
</protein>
<dbReference type="CDD" id="cd00093">
    <property type="entry name" value="HTH_XRE"/>
    <property type="match status" value="1"/>
</dbReference>
<evidence type="ECO:0000256" key="1">
    <source>
        <dbReference type="ARBA" id="ARBA00023125"/>
    </source>
</evidence>
<evidence type="ECO:0000313" key="4">
    <source>
        <dbReference type="Proteomes" id="UP000813420"/>
    </source>
</evidence>
<feature type="domain" description="HTH cro/C1-type" evidence="2">
    <location>
        <begin position="7"/>
        <end position="61"/>
    </location>
</feature>
<dbReference type="EMBL" id="DYXE01000043">
    <property type="protein sequence ID" value="HJH49499.1"/>
    <property type="molecule type" value="Genomic_DNA"/>
</dbReference>
<dbReference type="InterPro" id="IPR050807">
    <property type="entry name" value="TransReg_Diox_bact_type"/>
</dbReference>
<dbReference type="InterPro" id="IPR010982">
    <property type="entry name" value="Lambda_DNA-bd_dom_sf"/>
</dbReference>
<reference evidence="3" key="1">
    <citation type="journal article" date="2021" name="PeerJ">
        <title>Extensive microbial diversity within the chicken gut microbiome revealed by metagenomics and culture.</title>
        <authorList>
            <person name="Gilroy R."/>
            <person name="Ravi A."/>
            <person name="Getino M."/>
            <person name="Pursley I."/>
            <person name="Horton D.L."/>
            <person name="Alikhan N.F."/>
            <person name="Baker D."/>
            <person name="Gharbi K."/>
            <person name="Hall N."/>
            <person name="Watson M."/>
            <person name="Adriaenssens E.M."/>
            <person name="Foster-Nyarko E."/>
            <person name="Jarju S."/>
            <person name="Secka A."/>
            <person name="Antonio M."/>
            <person name="Oren A."/>
            <person name="Chaudhuri R.R."/>
            <person name="La Ragione R."/>
            <person name="Hildebrand F."/>
            <person name="Pallen M.J."/>
        </authorList>
    </citation>
    <scope>NUCLEOTIDE SEQUENCE</scope>
    <source>
        <strain evidence="3">USAMLcec4-12693</strain>
    </source>
</reference>
<reference evidence="3" key="2">
    <citation type="submission" date="2021-09" db="EMBL/GenBank/DDBJ databases">
        <authorList>
            <person name="Gilroy R."/>
        </authorList>
    </citation>
    <scope>NUCLEOTIDE SEQUENCE</scope>
    <source>
        <strain evidence="3">USAMLcec4-12693</strain>
    </source>
</reference>
<dbReference type="Proteomes" id="UP000813420">
    <property type="component" value="Unassembled WGS sequence"/>
</dbReference>
<dbReference type="GO" id="GO:0005829">
    <property type="term" value="C:cytosol"/>
    <property type="evidence" value="ECO:0007669"/>
    <property type="project" value="TreeGrafter"/>
</dbReference>
<dbReference type="Pfam" id="PF01381">
    <property type="entry name" value="HTH_3"/>
    <property type="match status" value="1"/>
</dbReference>
<gene>
    <name evidence="3" type="ORF">K8V39_04475</name>
</gene>
<dbReference type="RefSeq" id="WP_070089403.1">
    <property type="nucleotide sequence ID" value="NZ_CABMJS010000018.1"/>
</dbReference>
<dbReference type="GO" id="GO:0003677">
    <property type="term" value="F:DNA binding"/>
    <property type="evidence" value="ECO:0007669"/>
    <property type="project" value="UniProtKB-KW"/>
</dbReference>
<proteinExistence type="predicted"/>
<dbReference type="InterPro" id="IPR001387">
    <property type="entry name" value="Cro/C1-type_HTH"/>
</dbReference>
<dbReference type="PANTHER" id="PTHR46797:SF1">
    <property type="entry name" value="METHYLPHOSPHONATE SYNTHASE"/>
    <property type="match status" value="1"/>
</dbReference>
<keyword evidence="1" id="KW-0238">DNA-binding</keyword>
<organism evidence="3 4">
    <name type="scientific">Merdimonas faecis</name>
    <dbReference type="NCBI Taxonomy" id="1653435"/>
    <lineage>
        <taxon>Bacteria</taxon>
        <taxon>Bacillati</taxon>
        <taxon>Bacillota</taxon>
        <taxon>Clostridia</taxon>
        <taxon>Lachnospirales</taxon>
        <taxon>Lachnospiraceae</taxon>
        <taxon>Merdimonas</taxon>
    </lineage>
</organism>
<comment type="caution">
    <text evidence="3">The sequence shown here is derived from an EMBL/GenBank/DDBJ whole genome shotgun (WGS) entry which is preliminary data.</text>
</comment>
<dbReference type="AlphaFoldDB" id="A0A9D2VX45"/>
<dbReference type="Gene3D" id="1.10.260.40">
    <property type="entry name" value="lambda repressor-like DNA-binding domains"/>
    <property type="match status" value="1"/>
</dbReference>
<dbReference type="OrthoDB" id="2062347at2"/>
<sequence>MLISERIYQYLEEKGMSQIEFVKRTGISQSTVSDWRRKGTKPSADKIMIICDVLEISPYELLLETDSKNPKEHRQIDYVVINKNSKEYELLQMYERLESGSRKRLEEYLQALSDMK</sequence>
<dbReference type="PANTHER" id="PTHR46797">
    <property type="entry name" value="HTH-TYPE TRANSCRIPTIONAL REGULATOR"/>
    <property type="match status" value="1"/>
</dbReference>